<dbReference type="Pfam" id="PF01602">
    <property type="entry name" value="Adaptin_N"/>
    <property type="match status" value="1"/>
</dbReference>
<evidence type="ECO:0000256" key="2">
    <source>
        <dbReference type="ARBA" id="ARBA00006613"/>
    </source>
</evidence>
<dbReference type="SUPFAM" id="SSF48371">
    <property type="entry name" value="ARM repeat"/>
    <property type="match status" value="1"/>
</dbReference>
<dbReference type="PANTHER" id="PTHR11134">
    <property type="entry name" value="ADAPTOR COMPLEX SUBUNIT BETA FAMILY MEMBER"/>
    <property type="match status" value="1"/>
</dbReference>
<evidence type="ECO:0000313" key="7">
    <source>
        <dbReference type="EMBL" id="KAK3757012.1"/>
    </source>
</evidence>
<protein>
    <recommendedName>
        <fullName evidence="6">Clathrin/coatomer adaptor adaptin-like N-terminal domain-containing protein</fullName>
    </recommendedName>
</protein>
<evidence type="ECO:0000256" key="5">
    <source>
        <dbReference type="ARBA" id="ARBA00023136"/>
    </source>
</evidence>
<organism evidence="7 8">
    <name type="scientific">Elysia crispata</name>
    <name type="common">lettuce slug</name>
    <dbReference type="NCBI Taxonomy" id="231223"/>
    <lineage>
        <taxon>Eukaryota</taxon>
        <taxon>Metazoa</taxon>
        <taxon>Spiralia</taxon>
        <taxon>Lophotrochozoa</taxon>
        <taxon>Mollusca</taxon>
        <taxon>Gastropoda</taxon>
        <taxon>Heterobranchia</taxon>
        <taxon>Euthyneura</taxon>
        <taxon>Panpulmonata</taxon>
        <taxon>Sacoglossa</taxon>
        <taxon>Placobranchoidea</taxon>
        <taxon>Plakobranchidae</taxon>
        <taxon>Elysia</taxon>
    </lineage>
</organism>
<keyword evidence="4" id="KW-0653">Protein transport</keyword>
<reference evidence="7" key="1">
    <citation type="journal article" date="2023" name="G3 (Bethesda)">
        <title>A reference genome for the long-term kleptoplast-retaining sea slug Elysia crispata morphotype clarki.</title>
        <authorList>
            <person name="Eastman K.E."/>
            <person name="Pendleton A.L."/>
            <person name="Shaikh M.A."/>
            <person name="Suttiyut T."/>
            <person name="Ogas R."/>
            <person name="Tomko P."/>
            <person name="Gavelis G."/>
            <person name="Widhalm J.R."/>
            <person name="Wisecaver J.H."/>
        </authorList>
    </citation>
    <scope>NUCLEOTIDE SEQUENCE</scope>
    <source>
        <strain evidence="7">ECLA1</strain>
    </source>
</reference>
<keyword evidence="3" id="KW-0813">Transport</keyword>
<evidence type="ECO:0000256" key="1">
    <source>
        <dbReference type="ARBA" id="ARBA00004308"/>
    </source>
</evidence>
<dbReference type="InterPro" id="IPR016024">
    <property type="entry name" value="ARM-type_fold"/>
</dbReference>
<dbReference type="InterPro" id="IPR011989">
    <property type="entry name" value="ARM-like"/>
</dbReference>
<dbReference type="InterPro" id="IPR002553">
    <property type="entry name" value="Clathrin/coatomer_adapt-like_N"/>
</dbReference>
<dbReference type="GO" id="GO:0006886">
    <property type="term" value="P:intracellular protein transport"/>
    <property type="evidence" value="ECO:0007669"/>
    <property type="project" value="InterPro"/>
</dbReference>
<evidence type="ECO:0000256" key="4">
    <source>
        <dbReference type="ARBA" id="ARBA00022927"/>
    </source>
</evidence>
<dbReference type="EMBL" id="JAWDGP010005428">
    <property type="protein sequence ID" value="KAK3757012.1"/>
    <property type="molecule type" value="Genomic_DNA"/>
</dbReference>
<name>A0AAE0YU10_9GAST</name>
<proteinExistence type="inferred from homology"/>
<dbReference type="InterPro" id="IPR026739">
    <property type="entry name" value="AP_beta"/>
</dbReference>
<dbReference type="GO" id="GO:0030117">
    <property type="term" value="C:membrane coat"/>
    <property type="evidence" value="ECO:0007669"/>
    <property type="project" value="InterPro"/>
</dbReference>
<comment type="subcellular location">
    <subcellularLocation>
        <location evidence="1">Endomembrane system</location>
    </subcellularLocation>
</comment>
<dbReference type="GO" id="GO:0016192">
    <property type="term" value="P:vesicle-mediated transport"/>
    <property type="evidence" value="ECO:0007669"/>
    <property type="project" value="InterPro"/>
</dbReference>
<gene>
    <name evidence="7" type="ORF">RRG08_063204</name>
</gene>
<dbReference type="AlphaFoldDB" id="A0AAE0YU10"/>
<feature type="domain" description="Clathrin/coatomer adaptor adaptin-like N-terminal" evidence="6">
    <location>
        <begin position="36"/>
        <end position="144"/>
    </location>
</feature>
<keyword evidence="8" id="KW-1185">Reference proteome</keyword>
<evidence type="ECO:0000313" key="8">
    <source>
        <dbReference type="Proteomes" id="UP001283361"/>
    </source>
</evidence>
<evidence type="ECO:0000256" key="3">
    <source>
        <dbReference type="ARBA" id="ARBA00022448"/>
    </source>
</evidence>
<dbReference type="Gene3D" id="1.25.10.10">
    <property type="entry name" value="Leucine-rich Repeat Variant"/>
    <property type="match status" value="1"/>
</dbReference>
<evidence type="ECO:0000259" key="6">
    <source>
        <dbReference type="Pfam" id="PF01602"/>
    </source>
</evidence>
<sequence>MPMACKKERDLDLTLILRNLQIAENNHDFRSMRGCLFEVLHLSNSGCNVSSVLPAVVKLLANSDVFIKRAAGEIIAANAEHRPEIVLLATNTLVQDCQDLNPVIRSLSLRTLTSLGKSLPSSDVLSSAVTQCLEDKSPFVKQNAENFILYKSSS</sequence>
<accession>A0AAE0YU10</accession>
<dbReference type="GO" id="GO:0012505">
    <property type="term" value="C:endomembrane system"/>
    <property type="evidence" value="ECO:0007669"/>
    <property type="project" value="UniProtKB-SubCell"/>
</dbReference>
<comment type="similarity">
    <text evidence="2">Belongs to the adaptor complexes large subunit family.</text>
</comment>
<dbReference type="Proteomes" id="UP001283361">
    <property type="component" value="Unassembled WGS sequence"/>
</dbReference>
<keyword evidence="5" id="KW-0472">Membrane</keyword>
<comment type="caution">
    <text evidence="7">The sequence shown here is derived from an EMBL/GenBank/DDBJ whole genome shotgun (WGS) entry which is preliminary data.</text>
</comment>